<dbReference type="Pfam" id="PF08386">
    <property type="entry name" value="Abhydrolase_4"/>
    <property type="match status" value="1"/>
</dbReference>
<evidence type="ECO:0000256" key="2">
    <source>
        <dbReference type="SAM" id="SignalP"/>
    </source>
</evidence>
<feature type="region of interest" description="Disordered" evidence="1">
    <location>
        <begin position="35"/>
        <end position="58"/>
    </location>
</feature>
<protein>
    <submittedName>
        <fullName evidence="5">Alpha/beta hydrolase</fullName>
    </submittedName>
</protein>
<dbReference type="InterPro" id="IPR013595">
    <property type="entry name" value="Pept_S33_TAP-like_C"/>
</dbReference>
<dbReference type="Gene3D" id="3.40.50.1820">
    <property type="entry name" value="alpha/beta hydrolase"/>
    <property type="match status" value="1"/>
</dbReference>
<evidence type="ECO:0000313" key="6">
    <source>
        <dbReference type="Proteomes" id="UP000267164"/>
    </source>
</evidence>
<dbReference type="KEGG" id="nyu:D7D52_23070"/>
<gene>
    <name evidence="5" type="ORF">D7D52_23070</name>
</gene>
<feature type="domain" description="Peptidase S33 tripeptidyl aminopeptidase-like C-terminal" evidence="4">
    <location>
        <begin position="417"/>
        <end position="519"/>
    </location>
</feature>
<keyword evidence="5" id="KW-0378">Hydrolase</keyword>
<dbReference type="PROSITE" id="PS51257">
    <property type="entry name" value="PROKAR_LIPOPROTEIN"/>
    <property type="match status" value="1"/>
</dbReference>
<feature type="compositionally biased region" description="Low complexity" evidence="1">
    <location>
        <begin position="39"/>
        <end position="50"/>
    </location>
</feature>
<evidence type="ECO:0000259" key="3">
    <source>
        <dbReference type="Pfam" id="PF00561"/>
    </source>
</evidence>
<dbReference type="GO" id="GO:0016787">
    <property type="term" value="F:hydrolase activity"/>
    <property type="evidence" value="ECO:0007669"/>
    <property type="project" value="UniProtKB-KW"/>
</dbReference>
<reference evidence="5 6" key="1">
    <citation type="submission" date="2018-09" db="EMBL/GenBank/DDBJ databases">
        <title>Nocardia yunnanensis sp. nov., an actinomycete isolated from a soil sample.</title>
        <authorList>
            <person name="Zhang J."/>
        </authorList>
    </citation>
    <scope>NUCLEOTIDE SEQUENCE [LARGE SCALE GENOMIC DNA]</scope>
    <source>
        <strain evidence="5 6">CFHS0054</strain>
    </source>
</reference>
<organism evidence="5 6">
    <name type="scientific">Nocardia yunnanensis</name>
    <dbReference type="NCBI Taxonomy" id="2382165"/>
    <lineage>
        <taxon>Bacteria</taxon>
        <taxon>Bacillati</taxon>
        <taxon>Actinomycetota</taxon>
        <taxon>Actinomycetes</taxon>
        <taxon>Mycobacteriales</taxon>
        <taxon>Nocardiaceae</taxon>
        <taxon>Nocardia</taxon>
    </lineage>
</organism>
<evidence type="ECO:0000313" key="5">
    <source>
        <dbReference type="EMBL" id="AYF76234.1"/>
    </source>
</evidence>
<keyword evidence="6" id="KW-1185">Reference proteome</keyword>
<proteinExistence type="predicted"/>
<sequence length="521" mass="53256">MRWTRAALLASTLSILVTTACGAGPSNRPAVAVEQPHQAGAAVTSTAPADATPPAPEVPKADLAWKDCTAPTFNLLSLGAPPQGLVLECAEYTAQIDVAGNVAGNFRNAVMRARYDRTPKDAAPLILTSGSDRSSTATLAGLAAGNASALLAARPLIAVDRRGIGSSVPVTCMTDPQRKVLADQAQFTRGASDPVDAMSVAGREATVACLDFLAPSQGVYDAPHAADDLEQLRKQLQVDHLALMGTGTGANVALNYARKYGQHLGRLVLDSPQPVGTDANGRAEQRVKGQEAALTAFAQRCSSLNCSLGADPRAAIVDLVNRAGAGQLGDLSASVLVTTLGGFLGDSRSLGNSQVTEFADALGALGRGDHGPITPFVLGAAAGIATDGEFVNRCSDNHEPSTPDKAKGFETTWGTQYPVFGKVAAIDLMACSAWPAATPMNLPDKLALPVLVLGGSADPVVGQDGRPTVTGALGAAGARTATVVWQGWGHPTFAHSGCAQQSLADYLTDGKLPADGTACPA</sequence>
<dbReference type="OrthoDB" id="5166357at2"/>
<dbReference type="InterPro" id="IPR029058">
    <property type="entry name" value="AB_hydrolase_fold"/>
</dbReference>
<dbReference type="EMBL" id="CP032568">
    <property type="protein sequence ID" value="AYF76234.1"/>
    <property type="molecule type" value="Genomic_DNA"/>
</dbReference>
<feature type="chain" id="PRO_5038749680" evidence="2">
    <location>
        <begin position="24"/>
        <end position="521"/>
    </location>
</feature>
<name>A0A386ZGJ7_9NOCA</name>
<feature type="signal peptide" evidence="2">
    <location>
        <begin position="1"/>
        <end position="23"/>
    </location>
</feature>
<accession>A0A386ZGJ7</accession>
<dbReference type="AlphaFoldDB" id="A0A386ZGJ7"/>
<dbReference type="Proteomes" id="UP000267164">
    <property type="component" value="Chromosome"/>
</dbReference>
<feature type="domain" description="AB hydrolase-1" evidence="3">
    <location>
        <begin position="156"/>
        <end position="302"/>
    </location>
</feature>
<dbReference type="RefSeq" id="WP_120739547.1">
    <property type="nucleotide sequence ID" value="NZ_CP032568.1"/>
</dbReference>
<dbReference type="SUPFAM" id="SSF53474">
    <property type="entry name" value="alpha/beta-Hydrolases"/>
    <property type="match status" value="1"/>
</dbReference>
<dbReference type="Pfam" id="PF00561">
    <property type="entry name" value="Abhydrolase_1"/>
    <property type="match status" value="1"/>
</dbReference>
<keyword evidence="2" id="KW-0732">Signal</keyword>
<dbReference type="InterPro" id="IPR000073">
    <property type="entry name" value="AB_hydrolase_1"/>
</dbReference>
<evidence type="ECO:0000259" key="4">
    <source>
        <dbReference type="Pfam" id="PF08386"/>
    </source>
</evidence>
<evidence type="ECO:0000256" key="1">
    <source>
        <dbReference type="SAM" id="MobiDB-lite"/>
    </source>
</evidence>